<keyword evidence="1" id="KW-0347">Helicase</keyword>
<evidence type="ECO:0000313" key="1">
    <source>
        <dbReference type="EMBL" id="KAJ1679991.1"/>
    </source>
</evidence>
<reference evidence="1" key="1">
    <citation type="submission" date="2022-06" db="EMBL/GenBank/DDBJ databases">
        <title>Phylogenomic reconstructions and comparative analyses of Kickxellomycotina fungi.</title>
        <authorList>
            <person name="Reynolds N.K."/>
            <person name="Stajich J.E."/>
            <person name="Barry K."/>
            <person name="Grigoriev I.V."/>
            <person name="Crous P."/>
            <person name="Smith M.E."/>
        </authorList>
    </citation>
    <scope>NUCLEOTIDE SEQUENCE</scope>
    <source>
        <strain evidence="1">RSA 2271</strain>
    </source>
</reference>
<name>A0ACC1HXC9_9FUNG</name>
<gene>
    <name evidence="1" type="primary">HFM1</name>
    <name evidence="1" type="ORF">EV182_000907</name>
</gene>
<keyword evidence="1" id="KW-0547">Nucleotide-binding</keyword>
<accession>A0ACC1HXC9</accession>
<keyword evidence="1" id="KW-0067">ATP-binding</keyword>
<dbReference type="EMBL" id="JAMZIH010000085">
    <property type="protein sequence ID" value="KAJ1679991.1"/>
    <property type="molecule type" value="Genomic_DNA"/>
</dbReference>
<sequence length="837" mass="92921">PPFNSVFPFEYFNKVQSECFSKGSAFNDTKSLVVSGKSCIQAGTMSAYQLILTANAHVTPCLAPTGSGKTGIMELAIVSQFTRPDAQSTKVVYLAPIKIDEVHMIKERRGATLEAVVNRFKYINKDIRIIALSATVGNIYDIARWVGKSASNSNLGTSPTLDAKAEVCAFGEEYRPVPLTKFVYCFPSTKQPFLFERSLDYKSVQLLDIIKKHGDGKPALIFCSTRKSAQQACTVILDAIRKEGSGGPYNTPADISNSFNDKRLADLVPHGIGFHHAGLDYEDRRKVEQLFLDNMVTILLGVNLPAHLVIIKGTKGYDGGTFSELTQMSILQMMGRAGRPQFDTDGAVVIMTTEENRTRYEAMISGCEVLESTLHENLIEHINSEIVLGCINCQKDIENWLGSTFLAMRLKQNPRHYKLPGEESGDAALTTDERLEGFAAKVVRDLEATQLIRVLERHRVLVPLAILHDILYQLEQMCKAAEFQDYRIAMGEKGLLNELNKDPAIRFPLQRKVKDISDKIYILTQVAGVEIKDNPAAIGLKRNTSQLLQHGLRVVKCMIEHYVQNMDVVGARNALRLHRYISAECWDMSYKQLCQIDKIGPRYSKILWEQGIRTAKQVTEIDPRSIEHLLGRKTPFGNQVVKSAGNIAQLSVTVTQTRFTVGVELANSGPSYTRQGKPLWGSVLAWIGENKFVIFRRIRLKKVAEEKGAEFDLHIPFDDTKQQLYVQVGCDDQVGGEVAISTPLRVTSKFFSQNVPVITRSSDQNAQVKTSPSLDGQAHIPLRIDEGLSVEDQAVATAATTGDRRQVLTETQAPAPCKHLCCKGTSPRGIKRKSGSN</sequence>
<dbReference type="Proteomes" id="UP001145114">
    <property type="component" value="Unassembled WGS sequence"/>
</dbReference>
<evidence type="ECO:0000313" key="2">
    <source>
        <dbReference type="Proteomes" id="UP001145114"/>
    </source>
</evidence>
<comment type="caution">
    <text evidence="1">The sequence shown here is derived from an EMBL/GenBank/DDBJ whole genome shotgun (WGS) entry which is preliminary data.</text>
</comment>
<proteinExistence type="predicted"/>
<keyword evidence="1" id="KW-0378">Hydrolase</keyword>
<organism evidence="1 2">
    <name type="scientific">Spiromyces aspiralis</name>
    <dbReference type="NCBI Taxonomy" id="68401"/>
    <lineage>
        <taxon>Eukaryota</taxon>
        <taxon>Fungi</taxon>
        <taxon>Fungi incertae sedis</taxon>
        <taxon>Zoopagomycota</taxon>
        <taxon>Kickxellomycotina</taxon>
        <taxon>Kickxellomycetes</taxon>
        <taxon>Kickxellales</taxon>
        <taxon>Kickxellaceae</taxon>
        <taxon>Spiromyces</taxon>
    </lineage>
</organism>
<dbReference type="EC" id="3.6.4.12" evidence="1"/>
<protein>
    <submittedName>
        <fullName evidence="1">ATP-dependent DNA helicase MER3</fullName>
        <ecNumber evidence="1">3.6.4.12</ecNumber>
    </submittedName>
</protein>
<keyword evidence="2" id="KW-1185">Reference proteome</keyword>
<feature type="non-terminal residue" evidence="1">
    <location>
        <position position="1"/>
    </location>
</feature>